<feature type="non-terminal residue" evidence="3">
    <location>
        <position position="104"/>
    </location>
</feature>
<sequence length="104" mass="10464">QPSQAAAAPRVTSSAAPVVVGDGTTGASRARSRWRRARWPLAVLGLSVVVGSLAAVLQPRTAEVPLAPDTPAGGGARAAAEILGDQGVEVTMVRTSAEALRRAA</sequence>
<keyword evidence="2" id="KW-0812">Transmembrane</keyword>
<organism evidence="3 4">
    <name type="scientific">Actinotalea soli</name>
    <dbReference type="NCBI Taxonomy" id="2819234"/>
    <lineage>
        <taxon>Bacteria</taxon>
        <taxon>Bacillati</taxon>
        <taxon>Actinomycetota</taxon>
        <taxon>Actinomycetes</taxon>
        <taxon>Micrococcales</taxon>
        <taxon>Cellulomonadaceae</taxon>
        <taxon>Actinotalea</taxon>
    </lineage>
</organism>
<evidence type="ECO:0000256" key="2">
    <source>
        <dbReference type="SAM" id="Phobius"/>
    </source>
</evidence>
<keyword evidence="2" id="KW-0472">Membrane</keyword>
<keyword evidence="4" id="KW-1185">Reference proteome</keyword>
<comment type="caution">
    <text evidence="3">The sequence shown here is derived from an EMBL/GenBank/DDBJ whole genome shotgun (WGS) entry which is preliminary data.</text>
</comment>
<evidence type="ECO:0000313" key="3">
    <source>
        <dbReference type="EMBL" id="MBO1753480.1"/>
    </source>
</evidence>
<feature type="region of interest" description="Disordered" evidence="1">
    <location>
        <begin position="1"/>
        <end position="25"/>
    </location>
</feature>
<gene>
    <name evidence="3" type="ORF">J4G33_16885</name>
</gene>
<feature type="transmembrane region" description="Helical" evidence="2">
    <location>
        <begin position="39"/>
        <end position="57"/>
    </location>
</feature>
<feature type="non-terminal residue" evidence="3">
    <location>
        <position position="1"/>
    </location>
</feature>
<reference evidence="3" key="1">
    <citation type="submission" date="2021-03" db="EMBL/GenBank/DDBJ databases">
        <title>Actinotalea soli sp. nov., isolated from soil.</title>
        <authorList>
            <person name="Ping W."/>
            <person name="Zhang J."/>
        </authorList>
    </citation>
    <scope>NUCLEOTIDE SEQUENCE</scope>
    <source>
        <strain evidence="3">BY-33</strain>
    </source>
</reference>
<accession>A0A939LVI2</accession>
<evidence type="ECO:0000256" key="1">
    <source>
        <dbReference type="SAM" id="MobiDB-lite"/>
    </source>
</evidence>
<keyword evidence="2" id="KW-1133">Transmembrane helix</keyword>
<dbReference type="EMBL" id="JAGEMK010000024">
    <property type="protein sequence ID" value="MBO1753480.1"/>
    <property type="molecule type" value="Genomic_DNA"/>
</dbReference>
<evidence type="ECO:0000313" key="4">
    <source>
        <dbReference type="Proteomes" id="UP000664209"/>
    </source>
</evidence>
<dbReference type="AlphaFoldDB" id="A0A939LVI2"/>
<proteinExistence type="predicted"/>
<dbReference type="Proteomes" id="UP000664209">
    <property type="component" value="Unassembled WGS sequence"/>
</dbReference>
<protein>
    <submittedName>
        <fullName evidence="3">Uncharacterized protein</fullName>
    </submittedName>
</protein>
<name>A0A939LVI2_9CELL</name>
<feature type="compositionally biased region" description="Low complexity" evidence="1">
    <location>
        <begin position="1"/>
        <end position="20"/>
    </location>
</feature>